<dbReference type="EMBL" id="ABVL01000004">
    <property type="protein sequence ID" value="EDY20537.1"/>
    <property type="molecule type" value="Genomic_DNA"/>
</dbReference>
<proteinExistence type="predicted"/>
<organism evidence="1 2">
    <name type="scientific">Chthoniobacter flavus Ellin428</name>
    <dbReference type="NCBI Taxonomy" id="497964"/>
    <lineage>
        <taxon>Bacteria</taxon>
        <taxon>Pseudomonadati</taxon>
        <taxon>Verrucomicrobiota</taxon>
        <taxon>Spartobacteria</taxon>
        <taxon>Chthoniobacterales</taxon>
        <taxon>Chthoniobacteraceae</taxon>
        <taxon>Chthoniobacter</taxon>
    </lineage>
</organism>
<accession>B4CYJ6</accession>
<gene>
    <name evidence="1" type="ORF">CfE428DRAFT_1734</name>
</gene>
<name>B4CYJ6_9BACT</name>
<dbReference type="InterPro" id="IPR036249">
    <property type="entry name" value="Thioredoxin-like_sf"/>
</dbReference>
<evidence type="ECO:0000313" key="2">
    <source>
        <dbReference type="Proteomes" id="UP000005824"/>
    </source>
</evidence>
<evidence type="ECO:0000313" key="1">
    <source>
        <dbReference type="EMBL" id="EDY20537.1"/>
    </source>
</evidence>
<dbReference type="Gene3D" id="3.40.30.10">
    <property type="entry name" value="Glutaredoxin"/>
    <property type="match status" value="1"/>
</dbReference>
<dbReference type="AlphaFoldDB" id="B4CYJ6"/>
<keyword evidence="2" id="KW-1185">Reference proteome</keyword>
<dbReference type="STRING" id="497964.CfE428DRAFT_1734"/>
<protein>
    <recommendedName>
        <fullName evidence="3">Thioredoxin</fullName>
    </recommendedName>
</protein>
<dbReference type="Proteomes" id="UP000005824">
    <property type="component" value="Unassembled WGS sequence"/>
</dbReference>
<dbReference type="InParanoid" id="B4CYJ6"/>
<comment type="caution">
    <text evidence="1">The sequence shown here is derived from an EMBL/GenBank/DDBJ whole genome shotgun (WGS) entry which is preliminary data.</text>
</comment>
<sequence length="38" mass="4252">MPTLLFFKNGQVRDYAVGTLGKQSILEKLEKLETLQAA</sequence>
<dbReference type="SUPFAM" id="SSF52833">
    <property type="entry name" value="Thioredoxin-like"/>
    <property type="match status" value="1"/>
</dbReference>
<reference evidence="1 2" key="1">
    <citation type="journal article" date="2011" name="J. Bacteriol.">
        <title>Genome sequence of Chthoniobacter flavus Ellin428, an aerobic heterotrophic soil bacterium.</title>
        <authorList>
            <person name="Kant R."/>
            <person name="van Passel M.W."/>
            <person name="Palva A."/>
            <person name="Lucas S."/>
            <person name="Lapidus A."/>
            <person name="Glavina Del Rio T."/>
            <person name="Dalin E."/>
            <person name="Tice H."/>
            <person name="Bruce D."/>
            <person name="Goodwin L."/>
            <person name="Pitluck S."/>
            <person name="Larimer F.W."/>
            <person name="Land M.L."/>
            <person name="Hauser L."/>
            <person name="Sangwan P."/>
            <person name="de Vos W.M."/>
            <person name="Janssen P.H."/>
            <person name="Smidt H."/>
        </authorList>
    </citation>
    <scope>NUCLEOTIDE SEQUENCE [LARGE SCALE GENOMIC DNA]</scope>
    <source>
        <strain evidence="1 2">Ellin428</strain>
    </source>
</reference>
<evidence type="ECO:0008006" key="3">
    <source>
        <dbReference type="Google" id="ProtNLM"/>
    </source>
</evidence>